<dbReference type="Pfam" id="PF11911">
    <property type="entry name" value="DUF3429"/>
    <property type="match status" value="1"/>
</dbReference>
<name>A0A504TZN2_9HYPH</name>
<dbReference type="OrthoDB" id="8374048at2"/>
<proteinExistence type="predicted"/>
<dbReference type="Proteomes" id="UP000316429">
    <property type="component" value="Unassembled WGS sequence"/>
</dbReference>
<sequence>MYQNQRLSSLLTYAGALPFWALALGQFAGLDPVWASSAFIAYGTGIACFMAGTIWSQAQIKQARGDAFLLFSNAAALAAIAALLLHHVMPLLALILHSALFIVLFFADQRIHRDGDQPRWYLALRRNVTVLVVIAYGAATLAM</sequence>
<feature type="transmembrane region" description="Helical" evidence="1">
    <location>
        <begin position="120"/>
        <end position="139"/>
    </location>
</feature>
<comment type="caution">
    <text evidence="2">The sequence shown here is derived from an EMBL/GenBank/DDBJ whole genome shotgun (WGS) entry which is preliminary data.</text>
</comment>
<dbReference type="InterPro" id="IPR021836">
    <property type="entry name" value="DUF3429"/>
</dbReference>
<keyword evidence="3" id="KW-1185">Reference proteome</keyword>
<keyword evidence="1" id="KW-0472">Membrane</keyword>
<feature type="transmembrane region" description="Helical" evidence="1">
    <location>
        <begin position="33"/>
        <end position="55"/>
    </location>
</feature>
<evidence type="ECO:0000256" key="1">
    <source>
        <dbReference type="SAM" id="Phobius"/>
    </source>
</evidence>
<accession>A0A504TZN2</accession>
<evidence type="ECO:0000313" key="2">
    <source>
        <dbReference type="EMBL" id="TPP06697.1"/>
    </source>
</evidence>
<gene>
    <name evidence="2" type="ORF">FJQ55_18320</name>
</gene>
<feature type="transmembrane region" description="Helical" evidence="1">
    <location>
        <begin position="67"/>
        <end position="85"/>
    </location>
</feature>
<dbReference type="AlphaFoldDB" id="A0A504TZN2"/>
<dbReference type="RefSeq" id="WP_140830586.1">
    <property type="nucleotide sequence ID" value="NZ_VFYP01000003.1"/>
</dbReference>
<keyword evidence="1" id="KW-0812">Transmembrane</keyword>
<evidence type="ECO:0000313" key="3">
    <source>
        <dbReference type="Proteomes" id="UP000316429"/>
    </source>
</evidence>
<protein>
    <submittedName>
        <fullName evidence="2">DUF3429 domain-containing protein</fullName>
    </submittedName>
</protein>
<keyword evidence="1" id="KW-1133">Transmembrane helix</keyword>
<organism evidence="2 3">
    <name type="scientific">Rhizobium glycinendophyticum</name>
    <dbReference type="NCBI Taxonomy" id="2589807"/>
    <lineage>
        <taxon>Bacteria</taxon>
        <taxon>Pseudomonadati</taxon>
        <taxon>Pseudomonadota</taxon>
        <taxon>Alphaproteobacteria</taxon>
        <taxon>Hyphomicrobiales</taxon>
        <taxon>Rhizobiaceae</taxon>
        <taxon>Rhizobium/Agrobacterium group</taxon>
        <taxon>Rhizobium</taxon>
    </lineage>
</organism>
<dbReference type="EMBL" id="VFYP01000003">
    <property type="protein sequence ID" value="TPP06697.1"/>
    <property type="molecule type" value="Genomic_DNA"/>
</dbReference>
<feature type="transmembrane region" description="Helical" evidence="1">
    <location>
        <begin position="91"/>
        <end position="108"/>
    </location>
</feature>
<reference evidence="2 3" key="1">
    <citation type="submission" date="2019-06" db="EMBL/GenBank/DDBJ databases">
        <title>Rhizobium sp. CL12 isolated from roots of soybean.</title>
        <authorList>
            <person name="Wang C."/>
        </authorList>
    </citation>
    <scope>NUCLEOTIDE SEQUENCE [LARGE SCALE GENOMIC DNA]</scope>
    <source>
        <strain evidence="2 3">CL12</strain>
    </source>
</reference>